<dbReference type="Gene3D" id="1.25.40.20">
    <property type="entry name" value="Ankyrin repeat-containing domain"/>
    <property type="match status" value="1"/>
</dbReference>
<dbReference type="InterPro" id="IPR036770">
    <property type="entry name" value="Ankyrin_rpt-contain_sf"/>
</dbReference>
<feature type="region of interest" description="Disordered" evidence="1">
    <location>
        <begin position="220"/>
        <end position="241"/>
    </location>
</feature>
<dbReference type="GO" id="GO:0005102">
    <property type="term" value="F:signaling receptor binding"/>
    <property type="evidence" value="ECO:0007669"/>
    <property type="project" value="TreeGrafter"/>
</dbReference>
<evidence type="ECO:0000313" key="2">
    <source>
        <dbReference type="EMBL" id="CAE1173394.1"/>
    </source>
</evidence>
<gene>
    <name evidence="2" type="ORF">SPHA_12612</name>
</gene>
<evidence type="ECO:0000256" key="1">
    <source>
        <dbReference type="SAM" id="MobiDB-lite"/>
    </source>
</evidence>
<dbReference type="PANTHER" id="PTHR16267:SF11">
    <property type="entry name" value="STUMPS, ISOFORM E"/>
    <property type="match status" value="1"/>
</dbReference>
<keyword evidence="3" id="KW-1185">Reference proteome</keyword>
<comment type="caution">
    <text evidence="2">The sequence shown here is derived from an EMBL/GenBank/DDBJ whole genome shotgun (WGS) entry which is preliminary data.</text>
</comment>
<dbReference type="PANTHER" id="PTHR16267">
    <property type="entry name" value="BANK1/PIK3AP1 FAMILY MEMBER"/>
    <property type="match status" value="1"/>
</dbReference>
<reference evidence="2" key="1">
    <citation type="submission" date="2021-01" db="EMBL/GenBank/DDBJ databases">
        <authorList>
            <person name="Li R."/>
            <person name="Bekaert M."/>
        </authorList>
    </citation>
    <scope>NUCLEOTIDE SEQUENCE</scope>
    <source>
        <strain evidence="2">Farmed</strain>
    </source>
</reference>
<dbReference type="SUPFAM" id="SSF48403">
    <property type="entry name" value="Ankyrin repeat"/>
    <property type="match status" value="1"/>
</dbReference>
<protein>
    <submittedName>
        <fullName evidence="2">Uncharacterized protein</fullName>
    </submittedName>
</protein>
<dbReference type="AlphaFoldDB" id="A0A812BBE4"/>
<dbReference type="OrthoDB" id="8192811at2759"/>
<evidence type="ECO:0000313" key="3">
    <source>
        <dbReference type="Proteomes" id="UP000597762"/>
    </source>
</evidence>
<sequence length="241" mass="27244">MTSSAITLIPDTIVQQANQSCVLMFAVPVFGEVEIFIHGSLRKLSARKKDVQTFVFNIPELAEGTHKLSIFVSHQMIPAKLSITVTSPKPSKCLCDYIFQILDSEDFKPLDTALKTSMENDYSNRLFYQNISKPNPDFPEFPTALHFASKHGMIDVLKHLLDLPGANEALAIKNNNNMNCLDIAKDSKHSSLLVPLLEEHFEEDFYIDMTQNNSYIEMLRDHKRKSDPPEIPESSSDKIKS</sequence>
<dbReference type="InterPro" id="IPR052446">
    <property type="entry name" value="B-cell_PI3K-Signaling_Adptrs"/>
</dbReference>
<accession>A0A812BBE4</accession>
<organism evidence="2 3">
    <name type="scientific">Acanthosepion pharaonis</name>
    <name type="common">Pharaoh cuttlefish</name>
    <name type="synonym">Sepia pharaonis</name>
    <dbReference type="NCBI Taxonomy" id="158019"/>
    <lineage>
        <taxon>Eukaryota</taxon>
        <taxon>Metazoa</taxon>
        <taxon>Spiralia</taxon>
        <taxon>Lophotrochozoa</taxon>
        <taxon>Mollusca</taxon>
        <taxon>Cephalopoda</taxon>
        <taxon>Coleoidea</taxon>
        <taxon>Decapodiformes</taxon>
        <taxon>Sepiida</taxon>
        <taxon>Sepiina</taxon>
        <taxon>Sepiidae</taxon>
        <taxon>Acanthosepion</taxon>
    </lineage>
</organism>
<name>A0A812BBE4_ACAPH</name>
<proteinExistence type="predicted"/>
<dbReference type="Proteomes" id="UP000597762">
    <property type="component" value="Unassembled WGS sequence"/>
</dbReference>
<dbReference type="EMBL" id="CAHIKZ030000421">
    <property type="protein sequence ID" value="CAE1173394.1"/>
    <property type="molecule type" value="Genomic_DNA"/>
</dbReference>